<comment type="caution">
    <text evidence="10">The sequence shown here is derived from an EMBL/GenBank/DDBJ whole genome shotgun (WGS) entry which is preliminary data.</text>
</comment>
<dbReference type="Gene3D" id="3.40.50.80">
    <property type="entry name" value="Nucleotide-binding domain of ferredoxin-NADP reductase (FNR) module"/>
    <property type="match status" value="1"/>
</dbReference>
<keyword evidence="2" id="KW-0285">Flavoprotein</keyword>
<dbReference type="PANTHER" id="PTHR47354">
    <property type="entry name" value="NADH OXIDOREDUCTASE HCR"/>
    <property type="match status" value="1"/>
</dbReference>
<name>A0ABN1AVZ4_9ACTN</name>
<dbReference type="EMBL" id="BAAABY010000043">
    <property type="protein sequence ID" value="GAA0484964.1"/>
    <property type="molecule type" value="Genomic_DNA"/>
</dbReference>
<dbReference type="RefSeq" id="WP_346098206.1">
    <property type="nucleotide sequence ID" value="NZ_BAAABY010000043.1"/>
</dbReference>
<evidence type="ECO:0000256" key="5">
    <source>
        <dbReference type="ARBA" id="ARBA00023002"/>
    </source>
</evidence>
<evidence type="ECO:0000313" key="11">
    <source>
        <dbReference type="Proteomes" id="UP001500909"/>
    </source>
</evidence>
<gene>
    <name evidence="10" type="ORF">GCM10010361_57320</name>
</gene>
<keyword evidence="5" id="KW-0560">Oxidoreductase</keyword>
<dbReference type="Pfam" id="PF00175">
    <property type="entry name" value="NAD_binding_1"/>
    <property type="match status" value="1"/>
</dbReference>
<dbReference type="Gene3D" id="3.10.20.30">
    <property type="match status" value="1"/>
</dbReference>
<dbReference type="PRINTS" id="PR00409">
    <property type="entry name" value="PHDIOXRDTASE"/>
</dbReference>
<organism evidence="10 11">
    <name type="scientific">Streptomyces olivaceiscleroticus</name>
    <dbReference type="NCBI Taxonomy" id="68245"/>
    <lineage>
        <taxon>Bacteria</taxon>
        <taxon>Bacillati</taxon>
        <taxon>Actinomycetota</taxon>
        <taxon>Actinomycetes</taxon>
        <taxon>Kitasatosporales</taxon>
        <taxon>Streptomycetaceae</taxon>
        <taxon>Streptomyces</taxon>
    </lineage>
</organism>
<evidence type="ECO:0000256" key="7">
    <source>
        <dbReference type="ARBA" id="ARBA00023014"/>
    </source>
</evidence>
<evidence type="ECO:0000256" key="6">
    <source>
        <dbReference type="ARBA" id="ARBA00023004"/>
    </source>
</evidence>
<sequence>MTSNDTQPGTPDQATAGEARLDLLVHRMTWEADGVLSVDLVHPDGKPLPAWQPGAHLDLHVGGHTRQYSLCGDPHDTTRYRLGVLNEPASRGGSRFVHSQLRPGHAVTVVGPRNHFALAEAPAYLFIAGGIGITPLLAMAREATRRGVPWRLVHGGRTRASMAFGTELADLAAQGSDELLLHPQDEHGHIDLDAALKGLDAQTLVYCCGPEPLLAAVEGRCPATQLRVERFAAPTVERGGDDSAFEVECRRSGVTLSVGADTSILEAAEAAGVPAESSCRDGICGSCETRVLEGAPDHRDFLLSEAEHAANATMMICVSRCASDRLVLDL</sequence>
<keyword evidence="4" id="KW-0479">Metal-binding</keyword>
<evidence type="ECO:0000256" key="2">
    <source>
        <dbReference type="ARBA" id="ARBA00022630"/>
    </source>
</evidence>
<evidence type="ECO:0000259" key="9">
    <source>
        <dbReference type="PROSITE" id="PS51384"/>
    </source>
</evidence>
<feature type="domain" description="2Fe-2S ferredoxin-type" evidence="8">
    <location>
        <begin position="243"/>
        <end position="330"/>
    </location>
</feature>
<evidence type="ECO:0000259" key="8">
    <source>
        <dbReference type="PROSITE" id="PS51085"/>
    </source>
</evidence>
<dbReference type="Proteomes" id="UP001500909">
    <property type="component" value="Unassembled WGS sequence"/>
</dbReference>
<dbReference type="InterPro" id="IPR039261">
    <property type="entry name" value="FNR_nucleotide-bd"/>
</dbReference>
<dbReference type="PROSITE" id="PS51085">
    <property type="entry name" value="2FE2S_FER_2"/>
    <property type="match status" value="1"/>
</dbReference>
<dbReference type="InterPro" id="IPR006058">
    <property type="entry name" value="2Fe2S_fd_BS"/>
</dbReference>
<dbReference type="InterPro" id="IPR050415">
    <property type="entry name" value="MRET"/>
</dbReference>
<evidence type="ECO:0000313" key="10">
    <source>
        <dbReference type="EMBL" id="GAA0484964.1"/>
    </source>
</evidence>
<dbReference type="InterPro" id="IPR017938">
    <property type="entry name" value="Riboflavin_synthase-like_b-brl"/>
</dbReference>
<reference evidence="10 11" key="1">
    <citation type="journal article" date="2019" name="Int. J. Syst. Evol. Microbiol.">
        <title>The Global Catalogue of Microorganisms (GCM) 10K type strain sequencing project: providing services to taxonomists for standard genome sequencing and annotation.</title>
        <authorList>
            <consortium name="The Broad Institute Genomics Platform"/>
            <consortium name="The Broad Institute Genome Sequencing Center for Infectious Disease"/>
            <person name="Wu L."/>
            <person name="Ma J."/>
        </authorList>
    </citation>
    <scope>NUCLEOTIDE SEQUENCE [LARGE SCALE GENOMIC DNA]</scope>
    <source>
        <strain evidence="10 11">JCM 4805</strain>
    </source>
</reference>
<evidence type="ECO:0000256" key="1">
    <source>
        <dbReference type="ARBA" id="ARBA00001974"/>
    </source>
</evidence>
<accession>A0ABN1AVZ4</accession>
<keyword evidence="7" id="KW-0411">Iron-sulfur</keyword>
<dbReference type="InterPro" id="IPR001041">
    <property type="entry name" value="2Fe-2S_ferredoxin-type"/>
</dbReference>
<dbReference type="InterPro" id="IPR012675">
    <property type="entry name" value="Beta-grasp_dom_sf"/>
</dbReference>
<keyword evidence="6" id="KW-0408">Iron</keyword>
<dbReference type="SUPFAM" id="SSF54292">
    <property type="entry name" value="2Fe-2S ferredoxin-like"/>
    <property type="match status" value="1"/>
</dbReference>
<keyword evidence="3" id="KW-0001">2Fe-2S</keyword>
<comment type="cofactor">
    <cofactor evidence="1">
        <name>FAD</name>
        <dbReference type="ChEBI" id="CHEBI:57692"/>
    </cofactor>
</comment>
<dbReference type="PROSITE" id="PS51384">
    <property type="entry name" value="FAD_FR"/>
    <property type="match status" value="1"/>
</dbReference>
<dbReference type="SUPFAM" id="SSF52343">
    <property type="entry name" value="Ferredoxin reductase-like, C-terminal NADP-linked domain"/>
    <property type="match status" value="1"/>
</dbReference>
<dbReference type="PROSITE" id="PS00197">
    <property type="entry name" value="2FE2S_FER_1"/>
    <property type="match status" value="1"/>
</dbReference>
<dbReference type="PANTHER" id="PTHR47354:SF1">
    <property type="entry name" value="CARNITINE MONOOXYGENASE REDUCTASE SUBUNIT"/>
    <property type="match status" value="1"/>
</dbReference>
<feature type="domain" description="FAD-binding FR-type" evidence="9">
    <location>
        <begin position="18"/>
        <end position="119"/>
    </location>
</feature>
<dbReference type="CDD" id="cd00207">
    <property type="entry name" value="fer2"/>
    <property type="match status" value="1"/>
</dbReference>
<keyword evidence="11" id="KW-1185">Reference proteome</keyword>
<evidence type="ECO:0000256" key="4">
    <source>
        <dbReference type="ARBA" id="ARBA00022723"/>
    </source>
</evidence>
<protein>
    <submittedName>
        <fullName evidence="10">PDR/VanB family oxidoreductase</fullName>
    </submittedName>
</protein>
<dbReference type="InterPro" id="IPR036010">
    <property type="entry name" value="2Fe-2S_ferredoxin-like_sf"/>
</dbReference>
<dbReference type="InterPro" id="IPR017927">
    <property type="entry name" value="FAD-bd_FR_type"/>
</dbReference>
<evidence type="ECO:0000256" key="3">
    <source>
        <dbReference type="ARBA" id="ARBA00022714"/>
    </source>
</evidence>
<dbReference type="CDD" id="cd06185">
    <property type="entry name" value="PDR_like"/>
    <property type="match status" value="1"/>
</dbReference>
<dbReference type="InterPro" id="IPR001433">
    <property type="entry name" value="OxRdtase_FAD/NAD-bd"/>
</dbReference>
<dbReference type="Gene3D" id="2.40.30.10">
    <property type="entry name" value="Translation factors"/>
    <property type="match status" value="1"/>
</dbReference>
<proteinExistence type="predicted"/>
<dbReference type="Pfam" id="PF00111">
    <property type="entry name" value="Fer2"/>
    <property type="match status" value="1"/>
</dbReference>
<dbReference type="SUPFAM" id="SSF63380">
    <property type="entry name" value="Riboflavin synthase domain-like"/>
    <property type="match status" value="1"/>
</dbReference>